<feature type="domain" description="GHMP kinase C-terminal" evidence="12">
    <location>
        <begin position="198"/>
        <end position="261"/>
    </location>
</feature>
<keyword evidence="4 10" id="KW-0808">Transferase</keyword>
<evidence type="ECO:0000256" key="10">
    <source>
        <dbReference type="HAMAP-Rule" id="MF_00061"/>
    </source>
</evidence>
<dbReference type="InterPro" id="IPR004424">
    <property type="entry name" value="IspE"/>
</dbReference>
<dbReference type="InterPro" id="IPR036554">
    <property type="entry name" value="GHMP_kinase_C_sf"/>
</dbReference>
<evidence type="ECO:0000256" key="9">
    <source>
        <dbReference type="ARBA" id="ARBA00032554"/>
    </source>
</evidence>
<evidence type="ECO:0000256" key="7">
    <source>
        <dbReference type="ARBA" id="ARBA00022840"/>
    </source>
</evidence>
<dbReference type="PANTHER" id="PTHR43527:SF2">
    <property type="entry name" value="4-DIPHOSPHOCYTIDYL-2-C-METHYL-D-ERYTHRITOL KINASE, CHLOROPLASTIC"/>
    <property type="match status" value="1"/>
</dbReference>
<accession>A0A9X1DCL7</accession>
<dbReference type="Gene3D" id="3.30.70.890">
    <property type="entry name" value="GHMP kinase, C-terminal domain"/>
    <property type="match status" value="1"/>
</dbReference>
<dbReference type="InterPro" id="IPR014721">
    <property type="entry name" value="Ribsml_uS5_D2-typ_fold_subgr"/>
</dbReference>
<gene>
    <name evidence="10" type="primary">ispE</name>
    <name evidence="13" type="ORF">KK488_12045</name>
</gene>
<dbReference type="AlphaFoldDB" id="A0A9X1DCL7"/>
<evidence type="ECO:0000313" key="14">
    <source>
        <dbReference type="Proteomes" id="UP001138757"/>
    </source>
</evidence>
<reference evidence="13" key="1">
    <citation type="submission" date="2021-05" db="EMBL/GenBank/DDBJ databases">
        <title>Genome of Sphingobium sp. strain.</title>
        <authorList>
            <person name="Fan R."/>
        </authorList>
    </citation>
    <scope>NUCLEOTIDE SEQUENCE</scope>
    <source>
        <strain evidence="13">H33</strain>
    </source>
</reference>
<evidence type="ECO:0000256" key="6">
    <source>
        <dbReference type="ARBA" id="ARBA00022777"/>
    </source>
</evidence>
<proteinExistence type="inferred from homology"/>
<dbReference type="EMBL" id="JAHGAW010000007">
    <property type="protein sequence ID" value="MBT2187675.1"/>
    <property type="molecule type" value="Genomic_DNA"/>
</dbReference>
<dbReference type="NCBIfam" id="NF011202">
    <property type="entry name" value="PRK14608.1"/>
    <property type="match status" value="1"/>
</dbReference>
<dbReference type="SUPFAM" id="SSF55060">
    <property type="entry name" value="GHMP Kinase, C-terminal domain"/>
    <property type="match status" value="1"/>
</dbReference>
<name>A0A9X1DCL7_9SPHN</name>
<dbReference type="PIRSF" id="PIRSF010376">
    <property type="entry name" value="IspE"/>
    <property type="match status" value="1"/>
</dbReference>
<dbReference type="InterPro" id="IPR006204">
    <property type="entry name" value="GHMP_kinase_N_dom"/>
</dbReference>
<feature type="active site" evidence="10">
    <location>
        <position position="138"/>
    </location>
</feature>
<dbReference type="GO" id="GO:0019288">
    <property type="term" value="P:isopentenyl diphosphate biosynthetic process, methylerythritol 4-phosphate pathway"/>
    <property type="evidence" value="ECO:0007669"/>
    <property type="project" value="UniProtKB-UniRule"/>
</dbReference>
<dbReference type="GO" id="GO:0050515">
    <property type="term" value="F:4-(cytidine 5'-diphospho)-2-C-methyl-D-erythritol kinase activity"/>
    <property type="evidence" value="ECO:0007669"/>
    <property type="project" value="UniProtKB-UniRule"/>
</dbReference>
<sequence length="274" mass="29001">MPTETAYAKLNLALHVRARRADGYHDLESLFAFCTDGDSLSAEPRDDGELTLTIEGDFADDLDPGDDNLVLRAARALQAASGTMLGADLVLDKSLPIASGIGGGSADAAATLRLLVRLWGLRPMDIDFPRVAASLGADVPACLGSQTMFGTGIGERLEPVDLDLAGMPVLLVNPLVPCPTGPVFRGWDGIDRGSLDPQEWRRGRNDLAAPAIALVPEIDEVLAVLKAQLPSLARMSGSGATCFALFGSEAERDAAADRIEADHPDWWTLATSLR</sequence>
<feature type="binding site" evidence="10">
    <location>
        <begin position="96"/>
        <end position="106"/>
    </location>
    <ligand>
        <name>ATP</name>
        <dbReference type="ChEBI" id="CHEBI:30616"/>
    </ligand>
</feature>
<keyword evidence="8 10" id="KW-0414">Isoprene biosynthesis</keyword>
<evidence type="ECO:0000256" key="8">
    <source>
        <dbReference type="ARBA" id="ARBA00023229"/>
    </source>
</evidence>
<dbReference type="Proteomes" id="UP001138757">
    <property type="component" value="Unassembled WGS sequence"/>
</dbReference>
<evidence type="ECO:0000256" key="2">
    <source>
        <dbReference type="ARBA" id="ARBA00012052"/>
    </source>
</evidence>
<dbReference type="HAMAP" id="MF_00061">
    <property type="entry name" value="IspE"/>
    <property type="match status" value="1"/>
</dbReference>
<dbReference type="Gene3D" id="3.30.230.10">
    <property type="match status" value="1"/>
</dbReference>
<dbReference type="Pfam" id="PF00288">
    <property type="entry name" value="GHMP_kinases_N"/>
    <property type="match status" value="1"/>
</dbReference>
<dbReference type="GO" id="GO:0016114">
    <property type="term" value="P:terpenoid biosynthetic process"/>
    <property type="evidence" value="ECO:0007669"/>
    <property type="project" value="UniProtKB-UniRule"/>
</dbReference>
<dbReference type="NCBIfam" id="TIGR00154">
    <property type="entry name" value="ispE"/>
    <property type="match status" value="1"/>
</dbReference>
<evidence type="ECO:0000256" key="5">
    <source>
        <dbReference type="ARBA" id="ARBA00022741"/>
    </source>
</evidence>
<keyword evidence="7 10" id="KW-0067">ATP-binding</keyword>
<evidence type="ECO:0000256" key="1">
    <source>
        <dbReference type="ARBA" id="ARBA00009684"/>
    </source>
</evidence>
<evidence type="ECO:0000259" key="11">
    <source>
        <dbReference type="Pfam" id="PF00288"/>
    </source>
</evidence>
<evidence type="ECO:0000256" key="3">
    <source>
        <dbReference type="ARBA" id="ARBA00017473"/>
    </source>
</evidence>
<keyword evidence="5 10" id="KW-0547">Nucleotide-binding</keyword>
<comment type="pathway">
    <text evidence="10">Isoprenoid biosynthesis; isopentenyl diphosphate biosynthesis via DXP pathway; isopentenyl diphosphate from 1-deoxy-D-xylulose 5-phosphate: step 3/6.</text>
</comment>
<dbReference type="Pfam" id="PF08544">
    <property type="entry name" value="GHMP_kinases_C"/>
    <property type="match status" value="1"/>
</dbReference>
<keyword evidence="14" id="KW-1185">Reference proteome</keyword>
<dbReference type="InterPro" id="IPR013750">
    <property type="entry name" value="GHMP_kinase_C_dom"/>
</dbReference>
<evidence type="ECO:0000256" key="4">
    <source>
        <dbReference type="ARBA" id="ARBA00022679"/>
    </source>
</evidence>
<feature type="active site" evidence="10">
    <location>
        <position position="9"/>
    </location>
</feature>
<dbReference type="InterPro" id="IPR020568">
    <property type="entry name" value="Ribosomal_Su5_D2-typ_SF"/>
</dbReference>
<dbReference type="EC" id="2.7.1.148" evidence="2 10"/>
<dbReference type="RefSeq" id="WP_214623842.1">
    <property type="nucleotide sequence ID" value="NZ_JAHGAW010000007.1"/>
</dbReference>
<organism evidence="13 14">
    <name type="scientific">Sphingobium nicotianae</name>
    <dbReference type="NCBI Taxonomy" id="2782607"/>
    <lineage>
        <taxon>Bacteria</taxon>
        <taxon>Pseudomonadati</taxon>
        <taxon>Pseudomonadota</taxon>
        <taxon>Alphaproteobacteria</taxon>
        <taxon>Sphingomonadales</taxon>
        <taxon>Sphingomonadaceae</taxon>
        <taxon>Sphingobium</taxon>
    </lineage>
</organism>
<dbReference type="GO" id="GO:0005524">
    <property type="term" value="F:ATP binding"/>
    <property type="evidence" value="ECO:0007669"/>
    <property type="project" value="UniProtKB-UniRule"/>
</dbReference>
<evidence type="ECO:0000259" key="12">
    <source>
        <dbReference type="Pfam" id="PF08544"/>
    </source>
</evidence>
<comment type="similarity">
    <text evidence="1 10">Belongs to the GHMP kinase family. IspE subfamily.</text>
</comment>
<dbReference type="PANTHER" id="PTHR43527">
    <property type="entry name" value="4-DIPHOSPHOCYTIDYL-2-C-METHYL-D-ERYTHRITOL KINASE, CHLOROPLASTIC"/>
    <property type="match status" value="1"/>
</dbReference>
<protein>
    <recommendedName>
        <fullName evidence="3 10">4-diphosphocytidyl-2-C-methyl-D-erythritol kinase</fullName>
        <shortName evidence="10">CMK</shortName>
        <ecNumber evidence="2 10">2.7.1.148</ecNumber>
    </recommendedName>
    <alternativeName>
        <fullName evidence="9 10">4-(cytidine-5'-diphospho)-2-C-methyl-D-erythritol kinase</fullName>
    </alternativeName>
</protein>
<dbReference type="SUPFAM" id="SSF54211">
    <property type="entry name" value="Ribosomal protein S5 domain 2-like"/>
    <property type="match status" value="1"/>
</dbReference>
<evidence type="ECO:0000313" key="13">
    <source>
        <dbReference type="EMBL" id="MBT2187675.1"/>
    </source>
</evidence>
<feature type="domain" description="GHMP kinase N-terminal" evidence="11">
    <location>
        <begin position="68"/>
        <end position="143"/>
    </location>
</feature>
<keyword evidence="6 10" id="KW-0418">Kinase</keyword>
<comment type="function">
    <text evidence="10">Catalyzes the phosphorylation of the position 2 hydroxy group of 4-diphosphocytidyl-2C-methyl-D-erythritol.</text>
</comment>
<comment type="caution">
    <text evidence="13">The sequence shown here is derived from an EMBL/GenBank/DDBJ whole genome shotgun (WGS) entry which is preliminary data.</text>
</comment>
<comment type="catalytic activity">
    <reaction evidence="10">
        <text>4-CDP-2-C-methyl-D-erythritol + ATP = 4-CDP-2-C-methyl-D-erythritol 2-phosphate + ADP + H(+)</text>
        <dbReference type="Rhea" id="RHEA:18437"/>
        <dbReference type="ChEBI" id="CHEBI:15378"/>
        <dbReference type="ChEBI" id="CHEBI:30616"/>
        <dbReference type="ChEBI" id="CHEBI:57823"/>
        <dbReference type="ChEBI" id="CHEBI:57919"/>
        <dbReference type="ChEBI" id="CHEBI:456216"/>
        <dbReference type="EC" id="2.7.1.148"/>
    </reaction>
</comment>